<evidence type="ECO:0000313" key="2">
    <source>
        <dbReference type="Proteomes" id="UP000223738"/>
    </source>
</evidence>
<reference evidence="1 2" key="1">
    <citation type="submission" date="2016-03" db="EMBL/GenBank/DDBJ databases">
        <title>Characterization of pf16 and phiPMW: Two novel phages infecting Pseudomonas putida PpG1.</title>
        <authorList>
            <person name="Magill D.J."/>
            <person name="Krylov V.N."/>
            <person name="Allen C.C.R."/>
            <person name="McGrath J.W."/>
            <person name="Quinn J.P."/>
            <person name="Kulakov L.A."/>
        </authorList>
    </citation>
    <scope>NUCLEOTIDE SEQUENCE [LARGE SCALE GENOMIC DNA]</scope>
</reference>
<dbReference type="EMBL" id="KU862660">
    <property type="protein sequence ID" value="ANA49159.1"/>
    <property type="molecule type" value="Genomic_DNA"/>
</dbReference>
<protein>
    <recommendedName>
        <fullName evidence="3">MYM-type domain-containing protein</fullName>
    </recommendedName>
</protein>
<name>A0A1S5R189_9CAUD</name>
<organism evidence="1 2">
    <name type="scientific">Pseudomonas phage phiPMW</name>
    <dbReference type="NCBI Taxonomy" id="1815582"/>
    <lineage>
        <taxon>Viruses</taxon>
        <taxon>Duplodnaviria</taxon>
        <taxon>Heunggongvirae</taxon>
        <taxon>Uroviricota</taxon>
        <taxon>Caudoviricetes</taxon>
        <taxon>Plaisancevirus</taxon>
        <taxon>Plaisancevirus PMW</taxon>
    </lineage>
</organism>
<dbReference type="Proteomes" id="UP000223738">
    <property type="component" value="Segment"/>
</dbReference>
<accession>A0A1S5R189</accession>
<gene>
    <name evidence="1" type="ORF">PMW_34</name>
</gene>
<evidence type="ECO:0008006" key="3">
    <source>
        <dbReference type="Google" id="ProtNLM"/>
    </source>
</evidence>
<proteinExistence type="predicted"/>
<keyword evidence="2" id="KW-1185">Reference proteome</keyword>
<sequence>MEFKTICACCGEEIKQDVVHADPWGDGKDSTFCSFECVEHVADEWREYMDSYDV</sequence>
<evidence type="ECO:0000313" key="1">
    <source>
        <dbReference type="EMBL" id="ANA49159.1"/>
    </source>
</evidence>